<name>E3C5R1_9LACO</name>
<evidence type="ECO:0000256" key="1">
    <source>
        <dbReference type="ARBA" id="ARBA00004141"/>
    </source>
</evidence>
<comment type="subcellular location">
    <subcellularLocation>
        <location evidence="1">Membrane</location>
        <topology evidence="1">Multi-pass membrane protein</topology>
    </subcellularLocation>
</comment>
<gene>
    <name evidence="6" type="ORF">HMPREF9265_0591</name>
</gene>
<dbReference type="eggNOG" id="COG0382">
    <property type="taxonomic scope" value="Bacteria"/>
</dbReference>
<dbReference type="InterPro" id="IPR039653">
    <property type="entry name" value="Prenyltransferase"/>
</dbReference>
<evidence type="ECO:0000256" key="2">
    <source>
        <dbReference type="ARBA" id="ARBA00022692"/>
    </source>
</evidence>
<comment type="caution">
    <text evidence="6">The sequence shown here is derived from an EMBL/GenBank/DDBJ whole genome shotgun (WGS) entry which is preliminary data.</text>
</comment>
<sequence length="284" mass="32194">MKQYLKLIRPFHWVKNSLIFVPLFFSGQFFNLNKLFLLILGFIAFSFVASSVYIINDIQDADKDRKHPKKRFRPIASGKISKQHAVIFLTLLLVISTGIMTYLARVCYNPWGSFGFPIFYLVMNIAYSNGLKNFPLVDVVIIAIGFVIRLLYGGVLVDITISDSLLLTVISASMFLGFGKRRNELRKGTSTRKVLKAYSMAFLDKIMYVFIGLTLVFYSLWSIAGNWLLVYTVPLAMVIVADYCLIIESGSSDGDPAEVLKHSKTLLVLLMLFILMLLFCLYAK</sequence>
<evidence type="ECO:0000313" key="7">
    <source>
        <dbReference type="Proteomes" id="UP000003070"/>
    </source>
</evidence>
<organism evidence="6 7">
    <name type="scientific">Limosilactobacillus oris PB013-T2-3</name>
    <dbReference type="NCBI Taxonomy" id="908339"/>
    <lineage>
        <taxon>Bacteria</taxon>
        <taxon>Bacillati</taxon>
        <taxon>Bacillota</taxon>
        <taxon>Bacilli</taxon>
        <taxon>Lactobacillales</taxon>
        <taxon>Lactobacillaceae</taxon>
        <taxon>Limosilactobacillus</taxon>
    </lineage>
</organism>
<dbReference type="PANTHER" id="PTHR11048">
    <property type="entry name" value="PRENYLTRANSFERASES"/>
    <property type="match status" value="1"/>
</dbReference>
<dbReference type="EMBL" id="AEKL01000008">
    <property type="protein sequence ID" value="EFQ53946.1"/>
    <property type="molecule type" value="Genomic_DNA"/>
</dbReference>
<dbReference type="AlphaFoldDB" id="E3C5R1"/>
<feature type="transmembrane region" description="Helical" evidence="5">
    <location>
        <begin position="36"/>
        <end position="56"/>
    </location>
</feature>
<dbReference type="InterPro" id="IPR000537">
    <property type="entry name" value="UbiA_prenyltransferase"/>
</dbReference>
<feature type="transmembrane region" description="Helical" evidence="5">
    <location>
        <begin position="85"/>
        <end position="104"/>
    </location>
</feature>
<keyword evidence="6" id="KW-0808">Transferase</keyword>
<keyword evidence="2 5" id="KW-0812">Transmembrane</keyword>
<dbReference type="Proteomes" id="UP000003070">
    <property type="component" value="Unassembled WGS sequence"/>
</dbReference>
<dbReference type="Pfam" id="PF01040">
    <property type="entry name" value="UbiA"/>
    <property type="match status" value="1"/>
</dbReference>
<dbReference type="InterPro" id="IPR044878">
    <property type="entry name" value="UbiA_sf"/>
</dbReference>
<protein>
    <submittedName>
        <fullName evidence="6">Prenyltransferase, UbiA family</fullName>
    </submittedName>
</protein>
<dbReference type="GO" id="GO:0005886">
    <property type="term" value="C:plasma membrane"/>
    <property type="evidence" value="ECO:0007669"/>
    <property type="project" value="TreeGrafter"/>
</dbReference>
<feature type="transmembrane region" description="Helical" evidence="5">
    <location>
        <begin position="12"/>
        <end position="30"/>
    </location>
</feature>
<dbReference type="OrthoDB" id="9803632at2"/>
<reference evidence="6 7" key="1">
    <citation type="submission" date="2010-10" db="EMBL/GenBank/DDBJ databases">
        <authorList>
            <person name="Durkin A.S."/>
            <person name="Madupu R."/>
            <person name="Torralba M."/>
            <person name="Gillis M."/>
            <person name="Methe B."/>
            <person name="Sutton G."/>
            <person name="Nelson K.E."/>
        </authorList>
    </citation>
    <scope>NUCLEOTIDE SEQUENCE [LARGE SCALE GENOMIC DNA]</scope>
    <source>
        <strain evidence="6 7">PB013-T2-3</strain>
    </source>
</reference>
<dbReference type="PANTHER" id="PTHR11048:SF5">
    <property type="entry name" value="DECAPRENYL-PHOSPHATE PHOSPHORIBOSYLTRANSFERASE"/>
    <property type="match status" value="1"/>
</dbReference>
<dbReference type="GO" id="GO:0009247">
    <property type="term" value="P:glycolipid biosynthetic process"/>
    <property type="evidence" value="ECO:0007669"/>
    <property type="project" value="TreeGrafter"/>
</dbReference>
<feature type="transmembrane region" description="Helical" evidence="5">
    <location>
        <begin position="200"/>
        <end position="221"/>
    </location>
</feature>
<feature type="transmembrane region" description="Helical" evidence="5">
    <location>
        <begin position="159"/>
        <end position="179"/>
    </location>
</feature>
<feature type="transmembrane region" description="Helical" evidence="5">
    <location>
        <begin position="110"/>
        <end position="127"/>
    </location>
</feature>
<proteinExistence type="predicted"/>
<dbReference type="Gene3D" id="1.10.357.140">
    <property type="entry name" value="UbiA prenyltransferase"/>
    <property type="match status" value="1"/>
</dbReference>
<dbReference type="RefSeq" id="WP_003711437.1">
    <property type="nucleotide sequence ID" value="NZ_AEKL01000008.1"/>
</dbReference>
<accession>E3C5R1</accession>
<dbReference type="GO" id="GO:0016765">
    <property type="term" value="F:transferase activity, transferring alkyl or aryl (other than methyl) groups"/>
    <property type="evidence" value="ECO:0007669"/>
    <property type="project" value="InterPro"/>
</dbReference>
<evidence type="ECO:0000256" key="4">
    <source>
        <dbReference type="ARBA" id="ARBA00023136"/>
    </source>
</evidence>
<feature type="transmembrane region" description="Helical" evidence="5">
    <location>
        <begin position="266"/>
        <end position="283"/>
    </location>
</feature>
<keyword evidence="4 5" id="KW-0472">Membrane</keyword>
<dbReference type="CDD" id="cd13963">
    <property type="entry name" value="PT_UbiA_2"/>
    <property type="match status" value="1"/>
</dbReference>
<feature type="transmembrane region" description="Helical" evidence="5">
    <location>
        <begin position="134"/>
        <end position="153"/>
    </location>
</feature>
<evidence type="ECO:0000256" key="5">
    <source>
        <dbReference type="SAM" id="Phobius"/>
    </source>
</evidence>
<evidence type="ECO:0000313" key="6">
    <source>
        <dbReference type="EMBL" id="EFQ53946.1"/>
    </source>
</evidence>
<evidence type="ECO:0000256" key="3">
    <source>
        <dbReference type="ARBA" id="ARBA00022989"/>
    </source>
</evidence>
<keyword evidence="3 5" id="KW-1133">Transmembrane helix</keyword>